<dbReference type="GO" id="GO:0001786">
    <property type="term" value="F:phosphatidylserine binding"/>
    <property type="evidence" value="ECO:0007669"/>
    <property type="project" value="TreeGrafter"/>
</dbReference>
<name>A0AAE0VUL0_9BIVA</name>
<evidence type="ECO:0000256" key="7">
    <source>
        <dbReference type="ARBA" id="ARBA00023302"/>
    </source>
</evidence>
<evidence type="ECO:0000256" key="1">
    <source>
        <dbReference type="ARBA" id="ARBA00004340"/>
    </source>
</evidence>
<comment type="function">
    <text evidence="8">Involved in reproduction of the worm. Involved in host-parasite interaction. Delivered into the host cell by means of parasite exosomes. Binds to acidic phospholipid membranes in a calcium-dependent manner in vitro. Causes aggregation of liposomes in the presence of calcium, but not in its absence. Likely to promote membrane fusion. May provide structural integrity within the tegument.</text>
</comment>
<dbReference type="FunFam" id="1.10.220.10:FF:000002">
    <property type="entry name" value="Annexin"/>
    <property type="match status" value="1"/>
</dbReference>
<dbReference type="GO" id="GO:0005886">
    <property type="term" value="C:plasma membrane"/>
    <property type="evidence" value="ECO:0007669"/>
    <property type="project" value="TreeGrafter"/>
</dbReference>
<accession>A0AAE0VUL0</accession>
<sequence>MHEHFEPVLDDKPTIKPAAHFDAGVAAAAAAELRQAMKGLGTDEDKIISCLIRYSCEQRQKISDAFKQSYGRSLADDLKSELGGNFEDLVIAMIIPPRTYDARQLKGAMKGAGTDESALIEILCSRSNAEIAQIKAEYAKEFGNLEEDLEGDTSGNFCRLVVSLSTGSREEGKAVDLKRANDDATALHEAGEAAWGTDETEFNRILCRNSFIQLQATFKQYEGIRGTTIEEAIESETCGSLKEGYLSIVKVLKNRYKFFAERLNKAIAGAGTDDNDLIRIIVSRSEIDLGNIKKAYEDLYGQPLTEAIEGDTGGDYKKLLLALVHGN</sequence>
<dbReference type="GO" id="GO:0005634">
    <property type="term" value="C:nucleus"/>
    <property type="evidence" value="ECO:0007669"/>
    <property type="project" value="TreeGrafter"/>
</dbReference>
<dbReference type="GO" id="GO:0005544">
    <property type="term" value="F:calcium-dependent phospholipid binding"/>
    <property type="evidence" value="ECO:0007669"/>
    <property type="project" value="UniProtKB-KW"/>
</dbReference>
<dbReference type="Pfam" id="PF00191">
    <property type="entry name" value="Annexin"/>
    <property type="match status" value="4"/>
</dbReference>
<dbReference type="GO" id="GO:0005576">
    <property type="term" value="C:extracellular region"/>
    <property type="evidence" value="ECO:0007669"/>
    <property type="project" value="UniProtKB-SubCell"/>
</dbReference>
<reference evidence="12" key="2">
    <citation type="journal article" date="2021" name="Genome Biol. Evol.">
        <title>Developing a high-quality reference genome for a parasitic bivalve with doubly uniparental inheritance (Bivalvia: Unionida).</title>
        <authorList>
            <person name="Smith C.H."/>
        </authorList>
    </citation>
    <scope>NUCLEOTIDE SEQUENCE</scope>
    <source>
        <strain evidence="12">CHS0354</strain>
        <tissue evidence="12">Mantle</tissue>
    </source>
</reference>
<dbReference type="InterPro" id="IPR037104">
    <property type="entry name" value="Annexin_sf"/>
</dbReference>
<gene>
    <name evidence="12" type="ORF">CHS0354_010620</name>
</gene>
<proteinExistence type="inferred from homology"/>
<evidence type="ECO:0000313" key="13">
    <source>
        <dbReference type="Proteomes" id="UP001195483"/>
    </source>
</evidence>
<comment type="caution">
    <text evidence="12">The sequence shown here is derived from an EMBL/GenBank/DDBJ whole genome shotgun (WGS) entry which is preliminary data.</text>
</comment>
<keyword evidence="13" id="KW-1185">Reference proteome</keyword>
<evidence type="ECO:0000256" key="6">
    <source>
        <dbReference type="ARBA" id="ARBA00023216"/>
    </source>
</evidence>
<dbReference type="PANTHER" id="PTHR10502">
    <property type="entry name" value="ANNEXIN"/>
    <property type="match status" value="1"/>
</dbReference>
<dbReference type="GO" id="GO:0043657">
    <property type="term" value="C:host cell"/>
    <property type="evidence" value="ECO:0007669"/>
    <property type="project" value="UniProtKB-SubCell"/>
</dbReference>
<dbReference type="AlphaFoldDB" id="A0AAE0VUL0"/>
<keyword evidence="7 11" id="KW-0111">Calcium/phospholipid-binding</keyword>
<evidence type="ECO:0000256" key="3">
    <source>
        <dbReference type="ARBA" id="ARBA00007831"/>
    </source>
</evidence>
<evidence type="ECO:0000313" key="12">
    <source>
        <dbReference type="EMBL" id="KAK3591253.1"/>
    </source>
</evidence>
<comment type="domain">
    <text evidence="11">A pair of annexin repeats may form one binding site for calcium and phospholipid.</text>
</comment>
<protein>
    <recommendedName>
        <fullName evidence="10 11">Annexin</fullName>
    </recommendedName>
</protein>
<dbReference type="GO" id="GO:0032509">
    <property type="term" value="P:endosome transport via multivesicular body sorting pathway"/>
    <property type="evidence" value="ECO:0007669"/>
    <property type="project" value="TreeGrafter"/>
</dbReference>
<dbReference type="SUPFAM" id="SSF47874">
    <property type="entry name" value="Annexin"/>
    <property type="match status" value="1"/>
</dbReference>
<dbReference type="PROSITE" id="PS51897">
    <property type="entry name" value="ANNEXIN_2"/>
    <property type="match status" value="4"/>
</dbReference>
<dbReference type="FunFam" id="1.10.220.10:FF:000004">
    <property type="entry name" value="Annexin"/>
    <property type="match status" value="1"/>
</dbReference>
<dbReference type="InterPro" id="IPR018502">
    <property type="entry name" value="Annexin_repeat"/>
</dbReference>
<dbReference type="PROSITE" id="PS00223">
    <property type="entry name" value="ANNEXIN_1"/>
    <property type="match status" value="1"/>
</dbReference>
<dbReference type="Gene3D" id="1.10.220.10">
    <property type="entry name" value="Annexin"/>
    <property type="match status" value="4"/>
</dbReference>
<dbReference type="GO" id="GO:0012506">
    <property type="term" value="C:vesicle membrane"/>
    <property type="evidence" value="ECO:0007669"/>
    <property type="project" value="TreeGrafter"/>
</dbReference>
<keyword evidence="4 11" id="KW-0677">Repeat</keyword>
<evidence type="ECO:0000256" key="8">
    <source>
        <dbReference type="ARBA" id="ARBA00059330"/>
    </source>
</evidence>
<evidence type="ECO:0000256" key="11">
    <source>
        <dbReference type="RuleBase" id="RU003540"/>
    </source>
</evidence>
<dbReference type="GO" id="GO:0005509">
    <property type="term" value="F:calcium ion binding"/>
    <property type="evidence" value="ECO:0007669"/>
    <property type="project" value="InterPro"/>
</dbReference>
<comment type="similarity">
    <text evidence="3 11">Belongs to the annexin family.</text>
</comment>
<organism evidence="12 13">
    <name type="scientific">Potamilus streckersoni</name>
    <dbReference type="NCBI Taxonomy" id="2493646"/>
    <lineage>
        <taxon>Eukaryota</taxon>
        <taxon>Metazoa</taxon>
        <taxon>Spiralia</taxon>
        <taxon>Lophotrochozoa</taxon>
        <taxon>Mollusca</taxon>
        <taxon>Bivalvia</taxon>
        <taxon>Autobranchia</taxon>
        <taxon>Heteroconchia</taxon>
        <taxon>Palaeoheterodonta</taxon>
        <taxon>Unionida</taxon>
        <taxon>Unionoidea</taxon>
        <taxon>Unionidae</taxon>
        <taxon>Ambleminae</taxon>
        <taxon>Lampsilini</taxon>
        <taxon>Potamilus</taxon>
    </lineage>
</organism>
<evidence type="ECO:0000256" key="10">
    <source>
        <dbReference type="ARBA" id="ARBA00077076"/>
    </source>
</evidence>
<reference evidence="12" key="3">
    <citation type="submission" date="2023-05" db="EMBL/GenBank/DDBJ databases">
        <authorList>
            <person name="Smith C.H."/>
        </authorList>
    </citation>
    <scope>NUCLEOTIDE SEQUENCE</scope>
    <source>
        <strain evidence="12">CHS0354</strain>
        <tissue evidence="12">Mantle</tissue>
    </source>
</reference>
<dbReference type="GO" id="GO:0005737">
    <property type="term" value="C:cytoplasm"/>
    <property type="evidence" value="ECO:0007669"/>
    <property type="project" value="TreeGrafter"/>
</dbReference>
<dbReference type="Proteomes" id="UP001195483">
    <property type="component" value="Unassembled WGS sequence"/>
</dbReference>
<dbReference type="PANTHER" id="PTHR10502:SF233">
    <property type="entry name" value="ANNEXIN B9"/>
    <property type="match status" value="1"/>
</dbReference>
<dbReference type="InterPro" id="IPR018252">
    <property type="entry name" value="Annexin_repeat_CS"/>
</dbReference>
<dbReference type="FunFam" id="1.10.220.10:FF:000003">
    <property type="entry name" value="Annexin"/>
    <property type="match status" value="1"/>
</dbReference>
<evidence type="ECO:0000256" key="9">
    <source>
        <dbReference type="ARBA" id="ARBA00060393"/>
    </source>
</evidence>
<dbReference type="SMART" id="SM00335">
    <property type="entry name" value="ANX"/>
    <property type="match status" value="4"/>
</dbReference>
<dbReference type="PRINTS" id="PR00196">
    <property type="entry name" value="ANNEXIN"/>
</dbReference>
<evidence type="ECO:0000256" key="4">
    <source>
        <dbReference type="ARBA" id="ARBA00022737"/>
    </source>
</evidence>
<evidence type="ECO:0000256" key="2">
    <source>
        <dbReference type="ARBA" id="ARBA00004550"/>
    </source>
</evidence>
<dbReference type="EMBL" id="JAEAOA010000665">
    <property type="protein sequence ID" value="KAK3591253.1"/>
    <property type="molecule type" value="Genomic_DNA"/>
</dbReference>
<dbReference type="FunFam" id="1.10.220.10:FF:000001">
    <property type="entry name" value="Annexin"/>
    <property type="match status" value="1"/>
</dbReference>
<comment type="subcellular location">
    <subcellularLocation>
        <location evidence="1">Host cell</location>
    </subcellularLocation>
    <subcellularLocation>
        <location evidence="2">Secreted</location>
        <location evidence="2">Extracellular exosome</location>
    </subcellularLocation>
    <subcellularLocation>
        <location evidence="9">Tegument</location>
    </subcellularLocation>
</comment>
<keyword evidence="5 11" id="KW-0106">Calcium</keyword>
<dbReference type="InterPro" id="IPR001464">
    <property type="entry name" value="Annexin"/>
</dbReference>
<evidence type="ECO:0000256" key="5">
    <source>
        <dbReference type="ARBA" id="ARBA00022837"/>
    </source>
</evidence>
<keyword evidence="6 11" id="KW-0041">Annexin</keyword>
<reference evidence="12" key="1">
    <citation type="journal article" date="2021" name="Genome Biol. Evol.">
        <title>A High-Quality Reference Genome for a Parasitic Bivalve with Doubly Uniparental Inheritance (Bivalvia: Unionida).</title>
        <authorList>
            <person name="Smith C.H."/>
        </authorList>
    </citation>
    <scope>NUCLEOTIDE SEQUENCE</scope>
    <source>
        <strain evidence="12">CHS0354</strain>
    </source>
</reference>